<feature type="transmembrane region" description="Helical" evidence="2">
    <location>
        <begin position="1183"/>
        <end position="1203"/>
    </location>
</feature>
<feature type="region of interest" description="Disordered" evidence="1">
    <location>
        <begin position="1079"/>
        <end position="1118"/>
    </location>
</feature>
<name>A0AAW0AZ41_9AGAR</name>
<keyword evidence="2" id="KW-1133">Transmembrane helix</keyword>
<dbReference type="AlphaFoldDB" id="A0AAW0AZ41"/>
<dbReference type="Pfam" id="PF13374">
    <property type="entry name" value="TPR_10"/>
    <property type="match status" value="1"/>
</dbReference>
<reference evidence="3 4" key="1">
    <citation type="journal article" date="2024" name="J Genomics">
        <title>Draft genome sequencing and assembly of Favolaschia claudopus CIRM-BRFM 2984 isolated from oak limbs.</title>
        <authorList>
            <person name="Navarro D."/>
            <person name="Drula E."/>
            <person name="Chaduli D."/>
            <person name="Cazenave R."/>
            <person name="Ahrendt S."/>
            <person name="Wang J."/>
            <person name="Lipzen A."/>
            <person name="Daum C."/>
            <person name="Barry K."/>
            <person name="Grigoriev I.V."/>
            <person name="Favel A."/>
            <person name="Rosso M.N."/>
            <person name="Martin F."/>
        </authorList>
    </citation>
    <scope>NUCLEOTIDE SEQUENCE [LARGE SCALE GENOMIC DNA]</scope>
    <source>
        <strain evidence="3 4">CIRM-BRFM 2984</strain>
    </source>
</reference>
<gene>
    <name evidence="3" type="ORF">R3P38DRAFT_3199999</name>
</gene>
<dbReference type="InterPro" id="IPR059179">
    <property type="entry name" value="MLKL-like_MCAfunc"/>
</dbReference>
<evidence type="ECO:0000256" key="2">
    <source>
        <dbReference type="SAM" id="Phobius"/>
    </source>
</evidence>
<dbReference type="EMBL" id="JAWWNJ010000045">
    <property type="protein sequence ID" value="KAK7018880.1"/>
    <property type="molecule type" value="Genomic_DNA"/>
</dbReference>
<dbReference type="SUPFAM" id="SSF48452">
    <property type="entry name" value="TPR-like"/>
    <property type="match status" value="2"/>
</dbReference>
<proteinExistence type="predicted"/>
<organism evidence="3 4">
    <name type="scientific">Favolaschia claudopus</name>
    <dbReference type="NCBI Taxonomy" id="2862362"/>
    <lineage>
        <taxon>Eukaryota</taxon>
        <taxon>Fungi</taxon>
        <taxon>Dikarya</taxon>
        <taxon>Basidiomycota</taxon>
        <taxon>Agaricomycotina</taxon>
        <taxon>Agaricomycetes</taxon>
        <taxon>Agaricomycetidae</taxon>
        <taxon>Agaricales</taxon>
        <taxon>Marasmiineae</taxon>
        <taxon>Mycenaceae</taxon>
        <taxon>Favolaschia</taxon>
    </lineage>
</organism>
<dbReference type="Proteomes" id="UP001362999">
    <property type="component" value="Unassembled WGS sequence"/>
</dbReference>
<feature type="compositionally biased region" description="Acidic residues" evidence="1">
    <location>
        <begin position="1088"/>
        <end position="1106"/>
    </location>
</feature>
<dbReference type="InterPro" id="IPR011990">
    <property type="entry name" value="TPR-like_helical_dom_sf"/>
</dbReference>
<evidence type="ECO:0000313" key="4">
    <source>
        <dbReference type="Proteomes" id="UP001362999"/>
    </source>
</evidence>
<dbReference type="Gene3D" id="1.25.40.10">
    <property type="entry name" value="Tetratricopeptide repeat domain"/>
    <property type="match status" value="2"/>
</dbReference>
<accession>A0AAW0AZ41</accession>
<sequence>MDPITITATIITLGTFIKDLIELGEGIRSSIEEVGENRRQLRDLTQDILRTLYELANLTRGKEAAFRGPELLGSLESLKAEMLSVHSKCLKISPKQLPGFRGIPSHLKAWVKRDDLKKQIGRLRERVQKCLSQFTTFSAARTEHLAAQIAHRTLRIEQRLIVDNVENQVKARRLEGLMARVMLDSEFGQGKLRETVETISADSSFQSLEYQYMSAQLRSLINLVKPLLAEEDMSLFQGWKSDTLSLVMSERSLATPLHALSHILGIIVAINSPDYASLLDLLKTAVDKLPACFSRTAMHSEAIVWGHFEVDLHRYMVKRGGCNIGTLPRMAHALGEISRAHRCRFELDAAIELSQESLDLWVELSHLLPEEDNRIGYLAALVIHATNLLEKDDKTNMLSAAQDAVSLARPMAKALAESLVSRGTSLTAEEQSNASDFCDAFFVLAQVLSSLDRPLDSYEAFLDASRTVCSLPIWGYDYIHWGEYIDSFLDVICKVAEDGRLSLSMLSDCVDLFHSLAHIYPKQFSSGFLHILHAFAYHSQQPHSYHSMEQLRLFLEPTHDAAPPAIRTLAPIPTDLNVLADAMRLCFTYVQTRENCTIPLVHNILVAHFPQAIEALRVVVQSPVFDISAFQWILHTARDILPHLSAAKYVDLLQLLVETVKCKSSHAIQVLESLNFDKWKMHFTGYFYHVCQEAIRLGVVDEGISFCQELAACVEAKSDAHPGAVVWSRDHLEHCVVLLFDAARFRDAVNLIKGKGSRFPEFGDLGPGMGDLTLCVLKVQILQHVGRYKEALRLVRSGVAEGTRRFWVERPTFDLLLYFLLSQLAWAWQQMGRPAKALEHAEKAATICCDVEDGTHELEEKILHVQIHSLTIHSNCLAAVGRIDEGLVSARKAVSLYTEHYKSIWKYFFYTIRAEELVGNAFLALSLRLLTADDKEEALLYGLRATEIYRKLVALAPRHLPTLARSLQHLASIVWLLGQQLEDEAIAASEEAVDILRKVVDPETYFLPLFADALDELAGYLSKRGDSSGASSATAEAAAARLKFASLPSEPEWLFMQAVDADENDDLNWWEWDAQQYRDAPEGSATEDSADDADESGDAGDPELEAEQTAAVGTPEGKFSPIIVPPENSAVQPSFKEFNDMGNSETSTAGETAKGSAIQGTFTNILSKPVEIRLSVRSTPMDILWWTLLLLPAVLFAVMYARLVQDL</sequence>
<evidence type="ECO:0000256" key="1">
    <source>
        <dbReference type="SAM" id="MobiDB-lite"/>
    </source>
</evidence>
<comment type="caution">
    <text evidence="3">The sequence shown here is derived from an EMBL/GenBank/DDBJ whole genome shotgun (WGS) entry which is preliminary data.</text>
</comment>
<keyword evidence="2" id="KW-0472">Membrane</keyword>
<dbReference type="CDD" id="cd21037">
    <property type="entry name" value="MLKL_NTD"/>
    <property type="match status" value="1"/>
</dbReference>
<evidence type="ECO:0000313" key="3">
    <source>
        <dbReference type="EMBL" id="KAK7018880.1"/>
    </source>
</evidence>
<keyword evidence="4" id="KW-1185">Reference proteome</keyword>
<keyword evidence="2" id="KW-0812">Transmembrane</keyword>
<protein>
    <submittedName>
        <fullName evidence="3">Tetratricopeptide repeat family</fullName>
    </submittedName>
</protein>